<sequence>MKKSKLLISTIISLFVLTASSVNHAQEKDFDPEVAADAVLRSAGIDPDKSVANKAPASGFWTCHGIRMHMGVDMGSWTDLDTGELYTQIETGQIDEQDKDEKIKGTDYLYALTRNPAVIKYFIVDKSGKNLYIRDDVNIFKTYKCKRN</sequence>
<evidence type="ECO:0000313" key="2">
    <source>
        <dbReference type="Proteomes" id="UP000271175"/>
    </source>
</evidence>
<name>A0A229AEW9_ECOLX</name>
<dbReference type="AlphaFoldDB" id="A0A229AEW9"/>
<proteinExistence type="predicted"/>
<gene>
    <name evidence="1" type="ORF">D9E49_10025</name>
</gene>
<protein>
    <submittedName>
        <fullName evidence="1">Uncharacterized protein</fullName>
    </submittedName>
</protein>
<evidence type="ECO:0000313" key="1">
    <source>
        <dbReference type="EMBL" id="MIB60737.1"/>
    </source>
</evidence>
<reference evidence="1 2" key="1">
    <citation type="submission" date="2018-10" db="EMBL/GenBank/DDBJ databases">
        <authorList>
            <consortium name="NARMS: The National Antimicrobial Resistance Monitoring System"/>
        </authorList>
    </citation>
    <scope>NUCLEOTIDE SEQUENCE [LARGE SCALE GENOMIC DNA]</scope>
    <source>
        <strain evidence="1 2">CVM N17EC0276</strain>
    </source>
</reference>
<dbReference type="EMBL" id="ROAL01000008">
    <property type="protein sequence ID" value="MIB60737.1"/>
    <property type="molecule type" value="Genomic_DNA"/>
</dbReference>
<comment type="caution">
    <text evidence="1">The sequence shown here is derived from an EMBL/GenBank/DDBJ whole genome shotgun (WGS) entry which is preliminary data.</text>
</comment>
<accession>A0A229AEW9</accession>
<organism evidence="1 2">
    <name type="scientific">Escherichia coli</name>
    <dbReference type="NCBI Taxonomy" id="562"/>
    <lineage>
        <taxon>Bacteria</taxon>
        <taxon>Pseudomonadati</taxon>
        <taxon>Pseudomonadota</taxon>
        <taxon>Gammaproteobacteria</taxon>
        <taxon>Enterobacterales</taxon>
        <taxon>Enterobacteriaceae</taxon>
        <taxon>Escherichia</taxon>
    </lineage>
</organism>
<dbReference type="Proteomes" id="UP000271175">
    <property type="component" value="Unassembled WGS sequence"/>
</dbReference>
<dbReference type="RefSeq" id="WP_016024192.1">
    <property type="nucleotide sequence ID" value="NZ_BFFU01000178.1"/>
</dbReference>